<dbReference type="InterPro" id="IPR003593">
    <property type="entry name" value="AAA+_ATPase"/>
</dbReference>
<organism evidence="6 7">
    <name type="scientific">Corynebacterium glyciniphilum AJ 3170</name>
    <dbReference type="NCBI Taxonomy" id="1404245"/>
    <lineage>
        <taxon>Bacteria</taxon>
        <taxon>Bacillati</taxon>
        <taxon>Actinomycetota</taxon>
        <taxon>Actinomycetes</taxon>
        <taxon>Mycobacteriales</taxon>
        <taxon>Corynebacteriaceae</taxon>
        <taxon>Corynebacterium</taxon>
    </lineage>
</organism>
<dbReference type="InterPro" id="IPR027417">
    <property type="entry name" value="P-loop_NTPase"/>
</dbReference>
<keyword evidence="3" id="KW-0547">Nucleotide-binding</keyword>
<dbReference type="InterPro" id="IPR003439">
    <property type="entry name" value="ABC_transporter-like_ATP-bd"/>
</dbReference>
<dbReference type="KEGG" id="cgy:CGLY_01865"/>
<dbReference type="PANTHER" id="PTHR42734:SF5">
    <property type="entry name" value="IRON TRANSPORT SYSTEM ATP-BINDING PROTEIN HI_0361-RELATED"/>
    <property type="match status" value="1"/>
</dbReference>
<protein>
    <submittedName>
        <fullName evidence="6">ABC-type iron transporter, ATPase subunit</fullName>
        <ecNumber evidence="6">3.6.3.34</ecNumber>
    </submittedName>
</protein>
<dbReference type="Proteomes" id="UP000023703">
    <property type="component" value="Chromosome"/>
</dbReference>
<dbReference type="OrthoDB" id="5296765at2"/>
<comment type="similarity">
    <text evidence="1">Belongs to the ABC transporter superfamily.</text>
</comment>
<dbReference type="Gene3D" id="3.40.50.300">
    <property type="entry name" value="P-loop containing nucleotide triphosphate hydrolases"/>
    <property type="match status" value="1"/>
</dbReference>
<dbReference type="GO" id="GO:0005524">
    <property type="term" value="F:ATP binding"/>
    <property type="evidence" value="ECO:0007669"/>
    <property type="project" value="UniProtKB-KW"/>
</dbReference>
<name>X5E846_9CORY</name>
<keyword evidence="7" id="KW-1185">Reference proteome</keyword>
<dbReference type="InterPro" id="IPR050153">
    <property type="entry name" value="Metal_Ion_Import_ABC"/>
</dbReference>
<evidence type="ECO:0000256" key="4">
    <source>
        <dbReference type="ARBA" id="ARBA00022840"/>
    </source>
</evidence>
<keyword evidence="2" id="KW-0813">Transport</keyword>
<proteinExistence type="inferred from homology"/>
<dbReference type="EMBL" id="CP006842">
    <property type="protein sequence ID" value="AHW62821.1"/>
    <property type="molecule type" value="Genomic_DNA"/>
</dbReference>
<sequence length="211" mass="22789">MREPPRLTDISHRYARVPSLRNITLTVEPGTVTALVGGNGSGKSTLLGILAGTLRPTSGVAAGIPENTALVPQHSAAPELFPVTVRRTVAMGRWRHRGLLHPLTRRDRDIIDASMRRMGITDLADRTLSDLSGGQRQRTFIAQGLAQQAPLLLLDEPLSAVDTTTVTMIDKAVREESQAGTTVVIATHHRHQADSADRVIVLDHGRVAKEA</sequence>
<keyword evidence="4" id="KW-0067">ATP-binding</keyword>
<dbReference type="RefSeq" id="WP_052539458.1">
    <property type="nucleotide sequence ID" value="NZ_CP006842.1"/>
</dbReference>
<dbReference type="Pfam" id="PF00005">
    <property type="entry name" value="ABC_tran"/>
    <property type="match status" value="1"/>
</dbReference>
<evidence type="ECO:0000256" key="2">
    <source>
        <dbReference type="ARBA" id="ARBA00022448"/>
    </source>
</evidence>
<dbReference type="HOGENOM" id="CLU_000604_1_11_11"/>
<dbReference type="AlphaFoldDB" id="X5E846"/>
<dbReference type="STRING" id="1404245.CGLY_01865"/>
<gene>
    <name evidence="6" type="primary">ciuD</name>
    <name evidence="6" type="ORF">CGLY_01865</name>
</gene>
<dbReference type="EC" id="3.6.3.34" evidence="6"/>
<dbReference type="NCBIfam" id="NF040873">
    <property type="entry name" value="AztA"/>
    <property type="match status" value="1"/>
</dbReference>
<dbReference type="SMART" id="SM00382">
    <property type="entry name" value="AAA"/>
    <property type="match status" value="1"/>
</dbReference>
<evidence type="ECO:0000313" key="6">
    <source>
        <dbReference type="EMBL" id="AHW62821.1"/>
    </source>
</evidence>
<keyword evidence="6" id="KW-0378">Hydrolase</keyword>
<dbReference type="GO" id="GO:0016887">
    <property type="term" value="F:ATP hydrolysis activity"/>
    <property type="evidence" value="ECO:0007669"/>
    <property type="project" value="InterPro"/>
</dbReference>
<evidence type="ECO:0000256" key="3">
    <source>
        <dbReference type="ARBA" id="ARBA00022741"/>
    </source>
</evidence>
<feature type="domain" description="AAA+ ATPase" evidence="5">
    <location>
        <begin position="29"/>
        <end position="206"/>
    </location>
</feature>
<evidence type="ECO:0000313" key="7">
    <source>
        <dbReference type="Proteomes" id="UP000023703"/>
    </source>
</evidence>
<evidence type="ECO:0000256" key="1">
    <source>
        <dbReference type="ARBA" id="ARBA00005417"/>
    </source>
</evidence>
<accession>X5E846</accession>
<evidence type="ECO:0000259" key="5">
    <source>
        <dbReference type="SMART" id="SM00382"/>
    </source>
</evidence>
<dbReference type="InterPro" id="IPR047748">
    <property type="entry name" value="AztA-like"/>
</dbReference>
<reference evidence="6 7" key="1">
    <citation type="journal article" date="2015" name="Int. J. Syst. Evol. Microbiol.">
        <title>Revisiting Corynebacterium glyciniphilum (ex Kubota et al., 1972) sp. nov., nom. rev., isolated from putrefied banana.</title>
        <authorList>
            <person name="Al-Dilaimi A."/>
            <person name="Bednarz H."/>
            <person name="Lomker A."/>
            <person name="Niehaus K."/>
            <person name="Kalinowski J."/>
            <person name="Ruckert C."/>
        </authorList>
    </citation>
    <scope>NUCLEOTIDE SEQUENCE [LARGE SCALE GENOMIC DNA]</scope>
    <source>
        <strain evidence="6">AJ 3170</strain>
    </source>
</reference>
<dbReference type="SUPFAM" id="SSF52540">
    <property type="entry name" value="P-loop containing nucleoside triphosphate hydrolases"/>
    <property type="match status" value="1"/>
</dbReference>
<dbReference type="PANTHER" id="PTHR42734">
    <property type="entry name" value="METAL TRANSPORT SYSTEM ATP-BINDING PROTEIN TM_0124-RELATED"/>
    <property type="match status" value="1"/>
</dbReference>
<dbReference type="eggNOG" id="COG1121">
    <property type="taxonomic scope" value="Bacteria"/>
</dbReference>